<dbReference type="GO" id="GO:0003676">
    <property type="term" value="F:nucleic acid binding"/>
    <property type="evidence" value="ECO:0007669"/>
    <property type="project" value="InterPro"/>
</dbReference>
<dbReference type="InterPro" id="IPR039637">
    <property type="entry name" value="CNOT7/CNOT8/Pop2"/>
</dbReference>
<keyword evidence="2" id="KW-1185">Reference proteome</keyword>
<evidence type="ECO:0000313" key="2">
    <source>
        <dbReference type="Proteomes" id="UP000823388"/>
    </source>
</evidence>
<protein>
    <submittedName>
        <fullName evidence="1">Uncharacterized protein</fullName>
    </submittedName>
</protein>
<evidence type="ECO:0000313" key="1">
    <source>
        <dbReference type="EMBL" id="KAG2553985.1"/>
    </source>
</evidence>
<gene>
    <name evidence="1" type="ORF">PVAP13_9KG633500</name>
</gene>
<dbReference type="Proteomes" id="UP000823388">
    <property type="component" value="Chromosome 9K"/>
</dbReference>
<comment type="caution">
    <text evidence="1">The sequence shown here is derived from an EMBL/GenBank/DDBJ whole genome shotgun (WGS) entry which is preliminary data.</text>
</comment>
<dbReference type="EMBL" id="CM029053">
    <property type="protein sequence ID" value="KAG2553985.1"/>
    <property type="molecule type" value="Genomic_DNA"/>
</dbReference>
<dbReference type="PANTHER" id="PTHR10797">
    <property type="entry name" value="CCR4-NOT TRANSCRIPTION COMPLEX SUBUNIT"/>
    <property type="match status" value="1"/>
</dbReference>
<dbReference type="SUPFAM" id="SSF53098">
    <property type="entry name" value="Ribonuclease H-like"/>
    <property type="match status" value="2"/>
</dbReference>
<dbReference type="AlphaFoldDB" id="A0A8T0NZU8"/>
<dbReference type="GO" id="GO:0004535">
    <property type="term" value="F:poly(A)-specific ribonuclease activity"/>
    <property type="evidence" value="ECO:0007669"/>
    <property type="project" value="InterPro"/>
</dbReference>
<dbReference type="Gene3D" id="3.30.420.10">
    <property type="entry name" value="Ribonuclease H-like superfamily/Ribonuclease H"/>
    <property type="match status" value="3"/>
</dbReference>
<sequence>MRPLSAIDPNRSAAPACSYVAGVHQHTVHHLDSGAAAADHTGAEDHVAPISAGRRARPSGPFALMSEAVVQVWRENSAEVFALVLHQLRQPRGHLFIALDLEYVADASTDVRHRPISNGTSTCEHSSQRVIAVEINLHFDVQSRDYNSIAISFLEEQGHRLDEHKDRGVLPEWVFAGLLRHLPFGDHSVTWITYHGDRDVGFLLRLLQAGGRGELPPDRVTFLHQVREKFPAFYDVRVLGQVLTEGFAGKLTKLAEDLGIERIGDSHFAGSDALLTLSCYSEIAQRSQSKLAARLSLLSGAEEWDMGIKCGRSVGDDSIITVDVREHNFEEEKRRIGELITSNFKIIGLQVLLPKLTAPLCETPHPQQEYDLMKSRFNGINKFQIIIGFMNADGIVAYGRLWKFHFSLNRERMDGNVHPLQFAELIASSGASHNTEVSWVTFDGSHGVGCLIKSFMMPKDLPPDLPPYLFHLRACFPVIYDMRFLSPRCPDIARLLTGCNGEPGVVLLLRCYKRISEHADSTTISSDAQRKLMVG</sequence>
<name>A0A8T0NZU8_PANVG</name>
<dbReference type="GO" id="GO:0030014">
    <property type="term" value="C:CCR4-NOT complex"/>
    <property type="evidence" value="ECO:0007669"/>
    <property type="project" value="InterPro"/>
</dbReference>
<dbReference type="InterPro" id="IPR036397">
    <property type="entry name" value="RNaseH_sf"/>
</dbReference>
<reference evidence="1" key="1">
    <citation type="submission" date="2020-05" db="EMBL/GenBank/DDBJ databases">
        <title>WGS assembly of Panicum virgatum.</title>
        <authorList>
            <person name="Lovell J.T."/>
            <person name="Jenkins J."/>
            <person name="Shu S."/>
            <person name="Juenger T.E."/>
            <person name="Schmutz J."/>
        </authorList>
    </citation>
    <scope>NUCLEOTIDE SEQUENCE</scope>
    <source>
        <strain evidence="1">AP13</strain>
    </source>
</reference>
<organism evidence="1 2">
    <name type="scientific">Panicum virgatum</name>
    <name type="common">Blackwell switchgrass</name>
    <dbReference type="NCBI Taxonomy" id="38727"/>
    <lineage>
        <taxon>Eukaryota</taxon>
        <taxon>Viridiplantae</taxon>
        <taxon>Streptophyta</taxon>
        <taxon>Embryophyta</taxon>
        <taxon>Tracheophyta</taxon>
        <taxon>Spermatophyta</taxon>
        <taxon>Magnoliopsida</taxon>
        <taxon>Liliopsida</taxon>
        <taxon>Poales</taxon>
        <taxon>Poaceae</taxon>
        <taxon>PACMAD clade</taxon>
        <taxon>Panicoideae</taxon>
        <taxon>Panicodae</taxon>
        <taxon>Paniceae</taxon>
        <taxon>Panicinae</taxon>
        <taxon>Panicum</taxon>
        <taxon>Panicum sect. Hiantes</taxon>
    </lineage>
</organism>
<dbReference type="InterPro" id="IPR012337">
    <property type="entry name" value="RNaseH-like_sf"/>
</dbReference>
<accession>A0A8T0NZU8</accession>
<proteinExistence type="predicted"/>